<gene>
    <name evidence="2" type="ORF">AMYX_29070</name>
</gene>
<organism evidence="2 3">
    <name type="scientific">Anaeromyxobacter diazotrophicus</name>
    <dbReference type="NCBI Taxonomy" id="2590199"/>
    <lineage>
        <taxon>Bacteria</taxon>
        <taxon>Pseudomonadati</taxon>
        <taxon>Myxococcota</taxon>
        <taxon>Myxococcia</taxon>
        <taxon>Myxococcales</taxon>
        <taxon>Cystobacterineae</taxon>
        <taxon>Anaeromyxobacteraceae</taxon>
        <taxon>Anaeromyxobacter</taxon>
    </lineage>
</organism>
<feature type="region of interest" description="Disordered" evidence="1">
    <location>
        <begin position="1"/>
        <end position="25"/>
    </location>
</feature>
<comment type="caution">
    <text evidence="2">The sequence shown here is derived from an EMBL/GenBank/DDBJ whole genome shotgun (WGS) entry which is preliminary data.</text>
</comment>
<protein>
    <submittedName>
        <fullName evidence="2">Uncharacterized protein</fullName>
    </submittedName>
</protein>
<proteinExistence type="predicted"/>
<sequence>MPPAAPSRTDQITSEAGSPTTLAENVAVPPIAREALAGATTTSAAEGDVWYCAEALGALAGEPPPQAVVPPTANATIHAIAIRFCRLCMCPPFR</sequence>
<dbReference type="EMBL" id="BJTG01000007">
    <property type="protein sequence ID" value="GEJ58166.1"/>
    <property type="molecule type" value="Genomic_DNA"/>
</dbReference>
<accession>A0A7I9VP31</accession>
<keyword evidence="3" id="KW-1185">Reference proteome</keyword>
<dbReference type="Proteomes" id="UP000503640">
    <property type="component" value="Unassembled WGS sequence"/>
</dbReference>
<dbReference type="AlphaFoldDB" id="A0A7I9VP31"/>
<evidence type="ECO:0000313" key="3">
    <source>
        <dbReference type="Proteomes" id="UP000503640"/>
    </source>
</evidence>
<feature type="compositionally biased region" description="Polar residues" evidence="1">
    <location>
        <begin position="8"/>
        <end position="23"/>
    </location>
</feature>
<evidence type="ECO:0000256" key="1">
    <source>
        <dbReference type="SAM" id="MobiDB-lite"/>
    </source>
</evidence>
<name>A0A7I9VP31_9BACT</name>
<reference evidence="3" key="1">
    <citation type="journal article" date="2020" name="Appl. Environ. Microbiol.">
        <title>Diazotrophic Anaeromyxobacter Isolates from Soils.</title>
        <authorList>
            <person name="Masuda Y."/>
            <person name="Yamanaka H."/>
            <person name="Xu Z.X."/>
            <person name="Shiratori Y."/>
            <person name="Aono T."/>
            <person name="Amachi S."/>
            <person name="Senoo K."/>
            <person name="Itoh H."/>
        </authorList>
    </citation>
    <scope>NUCLEOTIDE SEQUENCE [LARGE SCALE GENOMIC DNA]</scope>
    <source>
        <strain evidence="3">R267</strain>
    </source>
</reference>
<evidence type="ECO:0000313" key="2">
    <source>
        <dbReference type="EMBL" id="GEJ58166.1"/>
    </source>
</evidence>